<dbReference type="Proteomes" id="UP001142055">
    <property type="component" value="Chromosome 1"/>
</dbReference>
<dbReference type="PIRSF" id="PIRSF015840">
    <property type="entry name" value="DUF284_TM_euk"/>
    <property type="match status" value="1"/>
</dbReference>
<evidence type="ECO:0000256" key="1">
    <source>
        <dbReference type="ARBA" id="ARBA00004141"/>
    </source>
</evidence>
<sequence length="353" mass="40494">MPAWQPIYRPFNVVSSFIGFGLLSIAIGVFMLITTLKTNEIVHDYTKCKWIANNSLTCADVIERRLLKQNNQRCKCEVKIEIMENMATPVYLYYNLDGFYQNHRRYVTSVDYNQLLGKDVSHSTLRSNCEPYAINGSDFSYAPCGAIANSFFTDKFTLFYGSSEIKIKNTDIAWNSDKRNRYKNPPNGWSGTTKPVNWSLSVQELDESNPDNNGYQNEHLIVWMRTAAFADFRKLWGRVEPSIWRDDSFLPKGSYRIIIEYNYPTVIGKMNIPKKLILSNTSWLGGRNLFLPILYLIVGGLCIVFGLIFLLIVWKVPNSKKVNVMKTVQANYNTMSPPSADVQFAHNPMFEAD</sequence>
<feature type="transmembrane region" description="Helical" evidence="7">
    <location>
        <begin position="12"/>
        <end position="33"/>
    </location>
</feature>
<evidence type="ECO:0008006" key="10">
    <source>
        <dbReference type="Google" id="ProtNLM"/>
    </source>
</evidence>
<keyword evidence="3 7" id="KW-0812">Transmembrane</keyword>
<protein>
    <recommendedName>
        <fullName evidence="10">Cell cycle control protein 50A</fullName>
    </recommendedName>
</protein>
<gene>
    <name evidence="8" type="ORF">RDWZM_002529</name>
</gene>
<keyword evidence="5 6" id="KW-0472">Membrane</keyword>
<feature type="transmembrane region" description="Helical" evidence="7">
    <location>
        <begin position="289"/>
        <end position="314"/>
    </location>
</feature>
<dbReference type="InterPro" id="IPR005045">
    <property type="entry name" value="CDC50/LEM3_fam"/>
</dbReference>
<keyword evidence="9" id="KW-1185">Reference proteome</keyword>
<evidence type="ECO:0000256" key="5">
    <source>
        <dbReference type="ARBA" id="ARBA00023136"/>
    </source>
</evidence>
<comment type="subcellular location">
    <subcellularLocation>
        <location evidence="1">Membrane</location>
        <topology evidence="1">Multi-pass membrane protein</topology>
    </subcellularLocation>
</comment>
<organism evidence="8 9">
    <name type="scientific">Blomia tropicalis</name>
    <name type="common">Mite</name>
    <dbReference type="NCBI Taxonomy" id="40697"/>
    <lineage>
        <taxon>Eukaryota</taxon>
        <taxon>Metazoa</taxon>
        <taxon>Ecdysozoa</taxon>
        <taxon>Arthropoda</taxon>
        <taxon>Chelicerata</taxon>
        <taxon>Arachnida</taxon>
        <taxon>Acari</taxon>
        <taxon>Acariformes</taxon>
        <taxon>Sarcoptiformes</taxon>
        <taxon>Astigmata</taxon>
        <taxon>Glycyphagoidea</taxon>
        <taxon>Echimyopodidae</taxon>
        <taxon>Blomia</taxon>
    </lineage>
</organism>
<evidence type="ECO:0000256" key="6">
    <source>
        <dbReference type="PIRNR" id="PIRNR015840"/>
    </source>
</evidence>
<dbReference type="Pfam" id="PF03381">
    <property type="entry name" value="CDC50"/>
    <property type="match status" value="1"/>
</dbReference>
<comment type="similarity">
    <text evidence="2 6">Belongs to the CDC50/LEM3 family.</text>
</comment>
<evidence type="ECO:0000256" key="3">
    <source>
        <dbReference type="ARBA" id="ARBA00022692"/>
    </source>
</evidence>
<dbReference type="GO" id="GO:0005886">
    <property type="term" value="C:plasma membrane"/>
    <property type="evidence" value="ECO:0007669"/>
    <property type="project" value="TreeGrafter"/>
</dbReference>
<dbReference type="OMA" id="TWNNDQP"/>
<evidence type="ECO:0000256" key="7">
    <source>
        <dbReference type="SAM" id="Phobius"/>
    </source>
</evidence>
<dbReference type="PANTHER" id="PTHR10926:SF0">
    <property type="entry name" value="CDC50, ISOFORM A"/>
    <property type="match status" value="1"/>
</dbReference>
<evidence type="ECO:0000313" key="8">
    <source>
        <dbReference type="EMBL" id="KAJ6223984.1"/>
    </source>
</evidence>
<proteinExistence type="inferred from homology"/>
<dbReference type="AlphaFoldDB" id="A0A9Q0MEG0"/>
<dbReference type="GO" id="GO:0005794">
    <property type="term" value="C:Golgi apparatus"/>
    <property type="evidence" value="ECO:0007669"/>
    <property type="project" value="TreeGrafter"/>
</dbReference>
<dbReference type="PANTHER" id="PTHR10926">
    <property type="entry name" value="CELL CYCLE CONTROL PROTEIN 50"/>
    <property type="match status" value="1"/>
</dbReference>
<dbReference type="EMBL" id="JAPWDV010000001">
    <property type="protein sequence ID" value="KAJ6223984.1"/>
    <property type="molecule type" value="Genomic_DNA"/>
</dbReference>
<evidence type="ECO:0000256" key="2">
    <source>
        <dbReference type="ARBA" id="ARBA00009457"/>
    </source>
</evidence>
<reference evidence="8" key="1">
    <citation type="submission" date="2022-12" db="EMBL/GenBank/DDBJ databases">
        <title>Genome assemblies of Blomia tropicalis.</title>
        <authorList>
            <person name="Cui Y."/>
        </authorList>
    </citation>
    <scope>NUCLEOTIDE SEQUENCE</scope>
    <source>
        <tissue evidence="8">Adult mites</tissue>
    </source>
</reference>
<comment type="caution">
    <text evidence="8">The sequence shown here is derived from an EMBL/GenBank/DDBJ whole genome shotgun (WGS) entry which is preliminary data.</text>
</comment>
<name>A0A9Q0MEG0_BLOTA</name>
<evidence type="ECO:0000256" key="4">
    <source>
        <dbReference type="ARBA" id="ARBA00022989"/>
    </source>
</evidence>
<accession>A0A9Q0MEG0</accession>
<evidence type="ECO:0000313" key="9">
    <source>
        <dbReference type="Proteomes" id="UP001142055"/>
    </source>
</evidence>
<dbReference type="GO" id="GO:0005783">
    <property type="term" value="C:endoplasmic reticulum"/>
    <property type="evidence" value="ECO:0007669"/>
    <property type="project" value="TreeGrafter"/>
</dbReference>
<keyword evidence="4 7" id="KW-1133">Transmembrane helix</keyword>